<evidence type="ECO:0000313" key="2">
    <source>
        <dbReference type="Proteomes" id="UP000000591"/>
    </source>
</evidence>
<name>Q74ZA8_EREGS</name>
<dbReference type="RefSeq" id="NP_986961.2">
    <property type="nucleotide sequence ID" value="NM_212023.2"/>
</dbReference>
<dbReference type="STRING" id="284811.Q74ZA8"/>
<organism evidence="1 2">
    <name type="scientific">Eremothecium gossypii (strain ATCC 10895 / CBS 109.51 / FGSC 9923 / NRRL Y-1056)</name>
    <name type="common">Yeast</name>
    <name type="synonym">Ashbya gossypii</name>
    <dbReference type="NCBI Taxonomy" id="284811"/>
    <lineage>
        <taxon>Eukaryota</taxon>
        <taxon>Fungi</taxon>
        <taxon>Dikarya</taxon>
        <taxon>Ascomycota</taxon>
        <taxon>Saccharomycotina</taxon>
        <taxon>Saccharomycetes</taxon>
        <taxon>Saccharomycetales</taxon>
        <taxon>Saccharomycetaceae</taxon>
        <taxon>Eremothecium</taxon>
    </lineage>
</organism>
<dbReference type="Proteomes" id="UP000000591">
    <property type="component" value="Chromosome VII"/>
</dbReference>
<protein>
    <submittedName>
        <fullName evidence="1">AGR295Cp</fullName>
    </submittedName>
</protein>
<dbReference type="GeneID" id="4623264"/>
<dbReference type="KEGG" id="ago:AGOS_AGR295C"/>
<dbReference type="Pfam" id="PF10775">
    <property type="entry name" value="ATP_sub_h"/>
    <property type="match status" value="1"/>
</dbReference>
<accession>Q74ZA8</accession>
<keyword evidence="2" id="KW-1185">Reference proteome</keyword>
<evidence type="ECO:0000313" key="1">
    <source>
        <dbReference type="EMBL" id="AAS54785.2"/>
    </source>
</evidence>
<dbReference type="InParanoid" id="Q74ZA8"/>
<dbReference type="PANTHER" id="PTHR28207:SF1">
    <property type="entry name" value="ATP SYNTHASE SUBUNIT H, MITOCHONDRIAL"/>
    <property type="match status" value="1"/>
</dbReference>
<dbReference type="InterPro" id="IPR019711">
    <property type="entry name" value="ATP_synth_F0_suH"/>
</dbReference>
<dbReference type="GO" id="GO:0015986">
    <property type="term" value="P:proton motive force-driven ATP synthesis"/>
    <property type="evidence" value="ECO:0000318"/>
    <property type="project" value="GO_Central"/>
</dbReference>
<dbReference type="PANTHER" id="PTHR28207">
    <property type="entry name" value="ATP SYNTHASE SUBUNIT H, MITOCHONDRIAL"/>
    <property type="match status" value="1"/>
</dbReference>
<sequence length="117" mass="12338">MFAQFSRRLLTSSRVASRQLSSCAARRDAIQDLYLKELRNAKVAAPGPQDAAGAVRPWAEPARPSVPEFGIAGNAAELEAYSQQPVETVAEEAGEAADAEAGDWLVLDGAEESAAGH</sequence>
<reference evidence="1 2" key="1">
    <citation type="journal article" date="2004" name="Science">
        <title>The Ashbya gossypii genome as a tool for mapping the ancient Saccharomyces cerevisiae genome.</title>
        <authorList>
            <person name="Dietrich F.S."/>
            <person name="Voegeli S."/>
            <person name="Brachat S."/>
            <person name="Lerch A."/>
            <person name="Gates K."/>
            <person name="Steiner S."/>
            <person name="Mohr C."/>
            <person name="Pohlmann R."/>
            <person name="Luedi P."/>
            <person name="Choi S."/>
            <person name="Wing R.A."/>
            <person name="Flavier A."/>
            <person name="Gaffney T.D."/>
            <person name="Philippsen P."/>
        </authorList>
    </citation>
    <scope>NUCLEOTIDE SEQUENCE [LARGE SCALE GENOMIC DNA]</scope>
    <source>
        <strain evidence="2">ATCC 10895 / CBS 109.51 / FGSC 9923 / NRRL Y-1056</strain>
    </source>
</reference>
<dbReference type="EMBL" id="AE016820">
    <property type="protein sequence ID" value="AAS54785.2"/>
    <property type="molecule type" value="Genomic_DNA"/>
</dbReference>
<dbReference type="AlphaFoldDB" id="Q74ZA8"/>
<reference evidence="2" key="2">
    <citation type="journal article" date="2013" name="G3 (Bethesda)">
        <title>Genomes of Ashbya fungi isolated from insects reveal four mating-type loci, numerous translocations, lack of transposons, and distinct gene duplications.</title>
        <authorList>
            <person name="Dietrich F.S."/>
            <person name="Voegeli S."/>
            <person name="Kuo S."/>
            <person name="Philippsen P."/>
        </authorList>
    </citation>
    <scope>GENOME REANNOTATION</scope>
    <source>
        <strain evidence="2">ATCC 10895 / CBS 109.51 / FGSC 9923 / NRRL Y-1056</strain>
    </source>
</reference>
<proteinExistence type="predicted"/>
<dbReference type="FunCoup" id="Q74ZA8">
    <property type="interactions" value="153"/>
</dbReference>
<dbReference type="OMA" id="EGATRPW"/>
<gene>
    <name evidence="1" type="ORF">AGOS_AGR295C</name>
</gene>
<dbReference type="HOGENOM" id="CLU_122989_1_0_1"/>
<dbReference type="OrthoDB" id="274752at2759"/>